<dbReference type="GeneTree" id="ENSGT00940000157117"/>
<name>A0A8P4FVN3_DICLA</name>
<evidence type="ECO:0000256" key="10">
    <source>
        <dbReference type="ARBA" id="ARBA00023204"/>
    </source>
</evidence>
<dbReference type="PANTHER" id="PTHR45849:SF1">
    <property type="entry name" value="FACT COMPLEX SUBUNIT SSRP1"/>
    <property type="match status" value="1"/>
</dbReference>
<accession>A0A8P4FVN3</accession>
<dbReference type="Pfam" id="PF00505">
    <property type="entry name" value="HMG_box"/>
    <property type="match status" value="1"/>
</dbReference>
<dbReference type="GO" id="GO:0006260">
    <property type="term" value="P:DNA replication"/>
    <property type="evidence" value="ECO:0007669"/>
    <property type="project" value="UniProtKB-KW"/>
</dbReference>
<evidence type="ECO:0000256" key="2">
    <source>
        <dbReference type="ARBA" id="ARBA00010060"/>
    </source>
</evidence>
<evidence type="ECO:0000256" key="5">
    <source>
        <dbReference type="ARBA" id="ARBA00022705"/>
    </source>
</evidence>
<dbReference type="GO" id="GO:0005730">
    <property type="term" value="C:nucleolus"/>
    <property type="evidence" value="ECO:0007669"/>
    <property type="project" value="UniProtKB-SubCell"/>
</dbReference>
<evidence type="ECO:0000256" key="1">
    <source>
        <dbReference type="ARBA" id="ARBA00004604"/>
    </source>
</evidence>
<feature type="DNA-binding region" description="HMG box" evidence="13">
    <location>
        <begin position="472"/>
        <end position="540"/>
    </location>
</feature>
<dbReference type="PANTHER" id="PTHR45849">
    <property type="entry name" value="FACT COMPLEX SUBUNIT SSRP1"/>
    <property type="match status" value="1"/>
</dbReference>
<dbReference type="Gene3D" id="2.30.29.30">
    <property type="entry name" value="Pleckstrin-homology domain (PH domain)/Phosphotyrosine-binding domain (PTB)"/>
    <property type="match status" value="2"/>
</dbReference>
<organism evidence="17 18">
    <name type="scientific">Dicentrarchus labrax</name>
    <name type="common">European seabass</name>
    <name type="synonym">Morone labrax</name>
    <dbReference type="NCBI Taxonomy" id="13489"/>
    <lineage>
        <taxon>Eukaryota</taxon>
        <taxon>Metazoa</taxon>
        <taxon>Chordata</taxon>
        <taxon>Craniata</taxon>
        <taxon>Vertebrata</taxon>
        <taxon>Euteleostomi</taxon>
        <taxon>Actinopterygii</taxon>
        <taxon>Neopterygii</taxon>
        <taxon>Teleostei</taxon>
        <taxon>Neoteleostei</taxon>
        <taxon>Acanthomorphata</taxon>
        <taxon>Eupercaria</taxon>
        <taxon>Moronidae</taxon>
        <taxon>Dicentrarchus</taxon>
    </lineage>
</organism>
<dbReference type="AlphaFoldDB" id="A0A8P4FVN3"/>
<dbReference type="InterPro" id="IPR013719">
    <property type="entry name" value="RTT106/SPT16-like_middle_dom"/>
</dbReference>
<dbReference type="Gene3D" id="2.30.29.150">
    <property type="match status" value="1"/>
</dbReference>
<dbReference type="InterPro" id="IPR000969">
    <property type="entry name" value="SSRP1/POB3"/>
</dbReference>
<evidence type="ECO:0000256" key="8">
    <source>
        <dbReference type="ARBA" id="ARBA00023125"/>
    </source>
</evidence>
<dbReference type="SMART" id="SM00398">
    <property type="entry name" value="HMG"/>
    <property type="match status" value="1"/>
</dbReference>
<dbReference type="Pfam" id="PF21092">
    <property type="entry name" value="SSRP1_C"/>
    <property type="match status" value="1"/>
</dbReference>
<dbReference type="SUPFAM" id="SSF50729">
    <property type="entry name" value="PH domain-like"/>
    <property type="match status" value="1"/>
</dbReference>
<evidence type="ECO:0000256" key="12">
    <source>
        <dbReference type="ARBA" id="ARBA00058447"/>
    </source>
</evidence>
<keyword evidence="8 13" id="KW-0238">DNA-binding</keyword>
<feature type="compositionally biased region" description="Basic and acidic residues" evidence="15">
    <location>
        <begin position="569"/>
        <end position="590"/>
    </location>
</feature>
<comment type="similarity">
    <text evidence="2 14">Belongs to the SSRP1 family.</text>
</comment>
<dbReference type="InterPro" id="IPR036910">
    <property type="entry name" value="HMG_box_dom_sf"/>
</dbReference>
<dbReference type="Proteomes" id="UP000694389">
    <property type="component" value="Unassembled WGS sequence"/>
</dbReference>
<dbReference type="GO" id="GO:0006281">
    <property type="term" value="P:DNA repair"/>
    <property type="evidence" value="ECO:0007669"/>
    <property type="project" value="UniProtKB-KW"/>
</dbReference>
<evidence type="ECO:0000256" key="15">
    <source>
        <dbReference type="SAM" id="MobiDB-lite"/>
    </source>
</evidence>
<dbReference type="Gene3D" id="2.30.29.220">
    <property type="entry name" value="Structure-specific recognition protein (SSRP1)"/>
    <property type="match status" value="1"/>
</dbReference>
<keyword evidence="11 13" id="KW-0539">Nucleus</keyword>
<evidence type="ECO:0000313" key="18">
    <source>
        <dbReference type="Proteomes" id="UP000694389"/>
    </source>
</evidence>
<dbReference type="InterPro" id="IPR011993">
    <property type="entry name" value="PH-like_dom_sf"/>
</dbReference>
<dbReference type="GO" id="GO:0042393">
    <property type="term" value="F:histone binding"/>
    <property type="evidence" value="ECO:0007669"/>
    <property type="project" value="TreeGrafter"/>
</dbReference>
<dbReference type="Gene3D" id="1.10.30.10">
    <property type="entry name" value="High mobility group box domain"/>
    <property type="match status" value="1"/>
</dbReference>
<reference evidence="17" key="1">
    <citation type="submission" date="2025-08" db="UniProtKB">
        <authorList>
            <consortium name="Ensembl"/>
        </authorList>
    </citation>
    <scope>IDENTIFICATION</scope>
</reference>
<feature type="domain" description="HMG box" evidence="16">
    <location>
        <begin position="472"/>
        <end position="540"/>
    </location>
</feature>
<evidence type="ECO:0000259" key="16">
    <source>
        <dbReference type="PROSITE" id="PS50118"/>
    </source>
</evidence>
<keyword evidence="7 14" id="KW-0805">Transcription regulation</keyword>
<evidence type="ECO:0000256" key="9">
    <source>
        <dbReference type="ARBA" id="ARBA00023163"/>
    </source>
</evidence>
<dbReference type="GO" id="GO:0035101">
    <property type="term" value="C:FACT complex"/>
    <property type="evidence" value="ECO:0007669"/>
    <property type="project" value="TreeGrafter"/>
</dbReference>
<dbReference type="SMART" id="SM01287">
    <property type="entry name" value="Rtt106"/>
    <property type="match status" value="1"/>
</dbReference>
<keyword evidence="10 14" id="KW-0234">DNA repair</keyword>
<dbReference type="Pfam" id="PF03531">
    <property type="entry name" value="SSrecog"/>
    <property type="match status" value="1"/>
</dbReference>
<dbReference type="CDD" id="cd13231">
    <property type="entry name" value="PH2_SSRP1-like"/>
    <property type="match status" value="1"/>
</dbReference>
<evidence type="ECO:0000256" key="11">
    <source>
        <dbReference type="ARBA" id="ARBA00023242"/>
    </source>
</evidence>
<protein>
    <recommendedName>
        <fullName evidence="3 14">FACT complex subunit SSRP1</fullName>
    </recommendedName>
</protein>
<keyword evidence="5 14" id="KW-0235">DNA replication</keyword>
<comment type="subcellular location">
    <subcellularLocation>
        <location evidence="1">Nucleus</location>
        <location evidence="1">Nucleolus</location>
    </subcellularLocation>
    <subcellularLocation>
        <location evidence="14">Nucleus</location>
    </subcellularLocation>
    <subcellularLocation>
        <location evidence="14">Chromosome</location>
    </subcellularLocation>
</comment>
<reference evidence="17" key="2">
    <citation type="submission" date="2025-09" db="UniProtKB">
        <authorList>
            <consortium name="Ensembl"/>
        </authorList>
    </citation>
    <scope>IDENTIFICATION</scope>
</reference>
<keyword evidence="6 14" id="KW-0227">DNA damage</keyword>
<dbReference type="Pfam" id="PF17292">
    <property type="entry name" value="POB3_N"/>
    <property type="match status" value="1"/>
</dbReference>
<dbReference type="GO" id="GO:1902275">
    <property type="term" value="P:regulation of chromatin organization"/>
    <property type="evidence" value="ECO:0007669"/>
    <property type="project" value="TreeGrafter"/>
</dbReference>
<evidence type="ECO:0000313" key="17">
    <source>
        <dbReference type="Ensembl" id="ENSDLAP00005063771.1"/>
    </source>
</evidence>
<dbReference type="InterPro" id="IPR048985">
    <property type="entry name" value="SSRP1_C"/>
</dbReference>
<proteinExistence type="inferred from homology"/>
<comment type="function">
    <text evidence="12">Component of the FACT complex, a general chromatin factor that acts to reorganize nucleosomes. The FACT complex is involved in multiple processes that require DNA as a template such as mRNA elongation, DNA replication and DNA repair. During transcription elongation the FACT complex acts as a histone chaperone that both destabilizes and restores nucleosomal structure. It facilitates the passage of RNA polymerase II and transcription by promoting the dissociation of one histone H2A-H2B dimer from the nucleosome, then subsequently promotes the reestablishment of the nucleosome following the passage of RNA polymerase II. Binds specifically to double-stranded DNA.</text>
</comment>
<dbReference type="PROSITE" id="PS50118">
    <property type="entry name" value="HMG_BOX_2"/>
    <property type="match status" value="1"/>
</dbReference>
<dbReference type="Ensembl" id="ENSDLAT00005086512.1">
    <property type="protein sequence ID" value="ENSDLAP00005063771.1"/>
    <property type="gene ID" value="ENSDLAG00005015240.2"/>
</dbReference>
<evidence type="ECO:0000256" key="7">
    <source>
        <dbReference type="ARBA" id="ARBA00023015"/>
    </source>
</evidence>
<dbReference type="CDD" id="cd21994">
    <property type="entry name" value="HMG-box_SSRP1-like"/>
    <property type="match status" value="1"/>
</dbReference>
<evidence type="ECO:0000256" key="13">
    <source>
        <dbReference type="PROSITE-ProRule" id="PRU00267"/>
    </source>
</evidence>
<keyword evidence="4 14" id="KW-0158">Chromosome</keyword>
<sequence length="645" mass="73474">MGDTLEFNEIYQEVKGSWNDGRLRFSKQNVVYKSSKTGKVDSIPASELNAAQWRRVCLGHGIKLSTSTGHVYKYDGFRDTDFEKISEFFKANYKLELTEKDMCVKGWNWGTAKFSGPLLSFDVNDNSAFEIPLSNVSQCATGKNEVTLEFHQNDDTEVSLMEVRFYVPPSQSDERQDPVEAFAQSVLSKADVIQATGDAVCIFKELQCLTPRGRYDIRIYPTFLHLHGKTFDYKIPYTTVLRLFLLPHKDQRQMFFVISLDPPIKQGQTRYHFLILLFSKEEDINLTLNMSEEDVERRFEGKLSKNMSGSLYEMVSRVMKALVNRKITVPGNFQGHSGAQCITCSYKASSGLLYPLERGFIYVHKPPVHLRFEEISCVNFARGTTTTRSFDFEIETKQGNQYTFSSIEREEYGKLFDFVNAKKLNIKNRGFKEGMKGKIDEYSDSDDDQHDAYLERMKCDRSSQRMLNTGGPKRPMSAYMLWLNSSRERIKSENPGISITEISKKAGEMWRQLGKDEKEEWEIKAGEARRQYDKAKKEYAESGGGSASSSKKESKKSGGKKEEKKRKSAGGEKEKERGGGNDSFKSREFIETSESSSDSDHKSSKSKRKKVKAVMVNVIIEEAAAKCIIIFILVCVTPLCSDSVY</sequence>
<dbReference type="CDD" id="cd13230">
    <property type="entry name" value="PH1_SSRP1-like"/>
    <property type="match status" value="1"/>
</dbReference>
<dbReference type="FunFam" id="2.30.29.150:FF:000001">
    <property type="entry name" value="Fact complex subunit ssrp1"/>
    <property type="match status" value="1"/>
</dbReference>
<dbReference type="InterPro" id="IPR009071">
    <property type="entry name" value="HMG_box_dom"/>
</dbReference>
<gene>
    <name evidence="17" type="primary">ssrp1a</name>
</gene>
<dbReference type="InterPro" id="IPR048993">
    <property type="entry name" value="SSRP1-like_PH1"/>
</dbReference>
<keyword evidence="9 14" id="KW-0804">Transcription</keyword>
<dbReference type="InterPro" id="IPR050454">
    <property type="entry name" value="RTT106/SSRP1_HistChap/FACT"/>
</dbReference>
<dbReference type="InterPro" id="IPR024954">
    <property type="entry name" value="SSRP1_DD"/>
</dbReference>
<evidence type="ECO:0000256" key="14">
    <source>
        <dbReference type="RuleBase" id="RU364013"/>
    </source>
</evidence>
<dbReference type="FunFam" id="1.10.30.10:FF:000072">
    <property type="entry name" value="FACT complex subunit SSRP1"/>
    <property type="match status" value="1"/>
</dbReference>
<feature type="compositionally biased region" description="Basic and acidic residues" evidence="15">
    <location>
        <begin position="550"/>
        <end position="562"/>
    </location>
</feature>
<dbReference type="GO" id="GO:0003677">
    <property type="term" value="F:DNA binding"/>
    <property type="evidence" value="ECO:0007669"/>
    <property type="project" value="UniProtKB-UniRule"/>
</dbReference>
<dbReference type="FunFam" id="2.30.29.220:FF:000001">
    <property type="entry name" value="FACT complex subunit SSRP1"/>
    <property type="match status" value="1"/>
</dbReference>
<evidence type="ECO:0000256" key="4">
    <source>
        <dbReference type="ARBA" id="ARBA00022454"/>
    </source>
</evidence>
<feature type="region of interest" description="Disordered" evidence="15">
    <location>
        <begin position="532"/>
        <end position="608"/>
    </location>
</feature>
<dbReference type="SUPFAM" id="SSF47095">
    <property type="entry name" value="HMG-box"/>
    <property type="match status" value="1"/>
</dbReference>
<dbReference type="FunFam" id="2.30.29.30:FF:000119">
    <property type="entry name" value="FACT complex subunit SSRP1"/>
    <property type="match status" value="1"/>
</dbReference>
<evidence type="ECO:0000256" key="3">
    <source>
        <dbReference type="ARBA" id="ARBA00016104"/>
    </source>
</evidence>
<dbReference type="Pfam" id="PF21103">
    <property type="entry name" value="PH1_SSRP1-like"/>
    <property type="match status" value="1"/>
</dbReference>
<keyword evidence="18" id="KW-1185">Reference proteome</keyword>
<evidence type="ECO:0000256" key="6">
    <source>
        <dbReference type="ARBA" id="ARBA00022763"/>
    </source>
</evidence>
<dbReference type="Pfam" id="PF08512">
    <property type="entry name" value="Rttp106-like_middle"/>
    <property type="match status" value="1"/>
</dbReference>
<dbReference type="FunFam" id="2.30.29.30:FF:000098">
    <property type="entry name" value="Fact complex subunit ssrp1"/>
    <property type="match status" value="1"/>
</dbReference>
<dbReference type="PRINTS" id="PR00887">
    <property type="entry name" value="SSRCOGNITION"/>
</dbReference>
<dbReference type="GO" id="GO:0031491">
    <property type="term" value="F:nucleosome binding"/>
    <property type="evidence" value="ECO:0007669"/>
    <property type="project" value="TreeGrafter"/>
</dbReference>
<dbReference type="InterPro" id="IPR038167">
    <property type="entry name" value="SSRP1_sf"/>
</dbReference>
<dbReference type="InterPro" id="IPR035417">
    <property type="entry name" value="SSRP1/POB3_N"/>
</dbReference>